<gene>
    <name evidence="1" type="ORF">LS74_002740</name>
</gene>
<name>A0A4U8T120_9HELI</name>
<dbReference type="EMBL" id="JRPE02000003">
    <property type="protein sequence ID" value="TLD93076.1"/>
    <property type="molecule type" value="Genomic_DNA"/>
</dbReference>
<accession>A0A4U8T120</accession>
<comment type="caution">
    <text evidence="1">The sequence shown here is derived from an EMBL/GenBank/DDBJ whole genome shotgun (WGS) entry which is preliminary data.</text>
</comment>
<keyword evidence="2" id="KW-1185">Reference proteome</keyword>
<evidence type="ECO:0000313" key="1">
    <source>
        <dbReference type="EMBL" id="TLD93076.1"/>
    </source>
</evidence>
<reference evidence="1 2" key="1">
    <citation type="journal article" date="2014" name="Genome Announc.">
        <title>Draft genome sequences of eight enterohepatic helicobacter species isolated from both laboratory and wild rodents.</title>
        <authorList>
            <person name="Sheh A."/>
            <person name="Shen Z."/>
            <person name="Fox J.G."/>
        </authorList>
    </citation>
    <scope>NUCLEOTIDE SEQUENCE [LARGE SCALE GENOMIC DNA]</scope>
    <source>
        <strain evidence="1 2">MIT 96-1001</strain>
    </source>
</reference>
<sequence length="68" mass="7686">MVTKSCFATLAIVESALDSALAESQKSMLHTKRESLLSPASWCIKSDSRRAEVSRHLKRKNKKLRILE</sequence>
<evidence type="ECO:0000313" key="2">
    <source>
        <dbReference type="Proteomes" id="UP000029921"/>
    </source>
</evidence>
<dbReference type="AlphaFoldDB" id="A0A4U8T120"/>
<dbReference type="Proteomes" id="UP000029921">
    <property type="component" value="Unassembled WGS sequence"/>
</dbReference>
<proteinExistence type="predicted"/>
<organism evidence="1 2">
    <name type="scientific">Helicobacter magdeburgensis</name>
    <dbReference type="NCBI Taxonomy" id="471858"/>
    <lineage>
        <taxon>Bacteria</taxon>
        <taxon>Pseudomonadati</taxon>
        <taxon>Campylobacterota</taxon>
        <taxon>Epsilonproteobacteria</taxon>
        <taxon>Campylobacterales</taxon>
        <taxon>Helicobacteraceae</taxon>
        <taxon>Helicobacter</taxon>
    </lineage>
</organism>
<protein>
    <submittedName>
        <fullName evidence="1">Uncharacterized protein</fullName>
    </submittedName>
</protein>